<organism evidence="1 2">
    <name type="scientific">Citrus sinensis</name>
    <name type="common">Sweet orange</name>
    <name type="synonym">Citrus aurantium var. sinensis</name>
    <dbReference type="NCBI Taxonomy" id="2711"/>
    <lineage>
        <taxon>Eukaryota</taxon>
        <taxon>Viridiplantae</taxon>
        <taxon>Streptophyta</taxon>
        <taxon>Embryophyta</taxon>
        <taxon>Tracheophyta</taxon>
        <taxon>Spermatophyta</taxon>
        <taxon>Magnoliopsida</taxon>
        <taxon>eudicotyledons</taxon>
        <taxon>Gunneridae</taxon>
        <taxon>Pentapetalae</taxon>
        <taxon>rosids</taxon>
        <taxon>malvids</taxon>
        <taxon>Sapindales</taxon>
        <taxon>Rutaceae</taxon>
        <taxon>Aurantioideae</taxon>
        <taxon>Citrus</taxon>
    </lineage>
</organism>
<dbReference type="EMBL" id="CM039172">
    <property type="protein sequence ID" value="KAH9776931.1"/>
    <property type="molecule type" value="Genomic_DNA"/>
</dbReference>
<reference evidence="2" key="1">
    <citation type="journal article" date="2023" name="Hortic. Res.">
        <title>A chromosome-level phased genome enabling allele-level studies in sweet orange: a case study on citrus Huanglongbing tolerance.</title>
        <authorList>
            <person name="Wu B."/>
            <person name="Yu Q."/>
            <person name="Deng Z."/>
            <person name="Duan Y."/>
            <person name="Luo F."/>
            <person name="Gmitter F. Jr."/>
        </authorList>
    </citation>
    <scope>NUCLEOTIDE SEQUENCE [LARGE SCALE GENOMIC DNA]</scope>
    <source>
        <strain evidence="2">cv. Valencia</strain>
    </source>
</reference>
<dbReference type="Proteomes" id="UP000829398">
    <property type="component" value="Chromosome 3"/>
</dbReference>
<proteinExistence type="predicted"/>
<name>A0ACB8LUE9_CITSI</name>
<sequence length="755" mass="86069">MSSINPLLFILVKNELTGENYLDWKRNLFNILTAKGSKYVLTQPCPPEPSLYDYRNQREPYEKWCEANKMAKRYILASISVELHKKHRSMETATEIMASLHQMFGQNTHFAREAALKRITDTQMEEGTKVRDHVLKMMDYLNEVEIHGVQINDKSKINMVIESLPDTFKEFKKNFIIAENFLKKDSLQGLSQKTRMSKQELGSANCPLKEVASQKASVTNVDRRVTGRKIVLRLLKSEQEEQQQPADQYRIILEQPSLLEHRRSGRKKAMNQEMESMYSNKVWELVEAPNGVKPIGCKWIYKRKRGVDGRVETFKARLVAKGFTQKEGIDYEETFSPVAMLKSIRILLSIAAVLDYEIWQTDVKTAFLNGHLEENIYMQQPDGFIQKGQEHMVCKLQRSIYGLKQASWSWNIRFDQAIKSFGFIQNIDEPCVYKKIQEKFVAFLILYVDDILLIGNNIGVLTTIKSWLAKQFDMKDLGEASYILGIKLLRDRKNKTLALSQAVYIDKILARFSMENSKTGLLPFRHGITFSKDQSPKISEEIERMRRVPYADAVGSLMYAMLCTRPDICFAVWMVSRYQFNPGPQYWTAVKHIMKKSTSGYVFTLGSGAISWMSVKQSYITDSITKAEYVATSEAAKEAIWLCKFLRNLEVQRTSARSSERPAAQAAARAAHAAAAARAAQAAAAARAAQAAAAARAAQAATAAPKQQRERGLKARSVLVGVFPALMTALWCGNSKQRLGFLCWWRLGKRRKRKM</sequence>
<comment type="caution">
    <text evidence="1">The sequence shown here is derived from an EMBL/GenBank/DDBJ whole genome shotgun (WGS) entry which is preliminary data.</text>
</comment>
<protein>
    <submittedName>
        <fullName evidence="1">Uncharacterized protein</fullName>
    </submittedName>
</protein>
<gene>
    <name evidence="1" type="ORF">KPL71_006857</name>
</gene>
<evidence type="ECO:0000313" key="2">
    <source>
        <dbReference type="Proteomes" id="UP000829398"/>
    </source>
</evidence>
<accession>A0ACB8LUE9</accession>
<evidence type="ECO:0000313" key="1">
    <source>
        <dbReference type="EMBL" id="KAH9776931.1"/>
    </source>
</evidence>
<keyword evidence="2" id="KW-1185">Reference proteome</keyword>